<evidence type="ECO:0000313" key="13">
    <source>
        <dbReference type="EMBL" id="GAW93114.1"/>
    </source>
</evidence>
<evidence type="ECO:0000259" key="12">
    <source>
        <dbReference type="PROSITE" id="PS51379"/>
    </source>
</evidence>
<gene>
    <name evidence="13" type="ORF">KKC1_22550</name>
</gene>
<keyword evidence="14" id="KW-1185">Reference proteome</keyword>
<keyword evidence="6 11" id="KW-1133">Transmembrane helix</keyword>
<dbReference type="GO" id="GO:0005886">
    <property type="term" value="C:plasma membrane"/>
    <property type="evidence" value="ECO:0007669"/>
    <property type="project" value="UniProtKB-SubCell"/>
</dbReference>
<keyword evidence="10 11" id="KW-0472">Membrane</keyword>
<keyword evidence="7" id="KW-0560">Oxidoreductase</keyword>
<dbReference type="GO" id="GO:0046872">
    <property type="term" value="F:metal ion binding"/>
    <property type="evidence" value="ECO:0007669"/>
    <property type="project" value="UniProtKB-KW"/>
</dbReference>
<dbReference type="Gene3D" id="1.20.950.20">
    <property type="entry name" value="Transmembrane di-heme cytochromes, Chain C"/>
    <property type="match status" value="1"/>
</dbReference>
<feature type="transmembrane region" description="Helical" evidence="11">
    <location>
        <begin position="179"/>
        <end position="200"/>
    </location>
</feature>
<feature type="transmembrane region" description="Helical" evidence="11">
    <location>
        <begin position="76"/>
        <end position="99"/>
    </location>
</feature>
<dbReference type="Pfam" id="PF02754">
    <property type="entry name" value="CCG"/>
    <property type="match status" value="2"/>
</dbReference>
<keyword evidence="9" id="KW-0411">Iron-sulfur</keyword>
<evidence type="ECO:0000256" key="6">
    <source>
        <dbReference type="ARBA" id="ARBA00022989"/>
    </source>
</evidence>
<evidence type="ECO:0000256" key="8">
    <source>
        <dbReference type="ARBA" id="ARBA00023004"/>
    </source>
</evidence>
<evidence type="ECO:0000256" key="11">
    <source>
        <dbReference type="SAM" id="Phobius"/>
    </source>
</evidence>
<dbReference type="EMBL" id="BDGJ01000116">
    <property type="protein sequence ID" value="GAW93114.1"/>
    <property type="molecule type" value="Genomic_DNA"/>
</dbReference>
<evidence type="ECO:0000256" key="2">
    <source>
        <dbReference type="ARBA" id="ARBA00022475"/>
    </source>
</evidence>
<dbReference type="GO" id="GO:0016491">
    <property type="term" value="F:oxidoreductase activity"/>
    <property type="evidence" value="ECO:0007669"/>
    <property type="project" value="UniProtKB-KW"/>
</dbReference>
<dbReference type="AlphaFoldDB" id="A0A1Z5HUB6"/>
<evidence type="ECO:0000256" key="10">
    <source>
        <dbReference type="ARBA" id="ARBA00023136"/>
    </source>
</evidence>
<dbReference type="InterPro" id="IPR036197">
    <property type="entry name" value="NarG-like_sf"/>
</dbReference>
<dbReference type="SUPFAM" id="SSF46548">
    <property type="entry name" value="alpha-helical ferredoxin"/>
    <property type="match status" value="1"/>
</dbReference>
<keyword evidence="8" id="KW-0408">Iron</keyword>
<dbReference type="InterPro" id="IPR009051">
    <property type="entry name" value="Helical_ferredxn"/>
</dbReference>
<protein>
    <submittedName>
        <fullName evidence="13">Iron-sulfur-binding reductase</fullName>
    </submittedName>
</protein>
<evidence type="ECO:0000313" key="14">
    <source>
        <dbReference type="Proteomes" id="UP000197032"/>
    </source>
</evidence>
<reference evidence="14" key="1">
    <citation type="journal article" date="2017" name="Appl. Environ. Microbiol.">
        <title>Genomic analysis of Calderihabitans maritimus KKC1, a thermophilic hydrogenogenic carboxydotrophic bacterium isolated from marine sediment.</title>
        <authorList>
            <person name="Omae K."/>
            <person name="Yoneda Y."/>
            <person name="Fukuyama Y."/>
            <person name="Yoshida T."/>
            <person name="Sako Y."/>
        </authorList>
    </citation>
    <scope>NUCLEOTIDE SEQUENCE [LARGE SCALE GENOMIC DNA]</scope>
    <source>
        <strain evidence="14">KKC1</strain>
    </source>
</reference>
<dbReference type="InterPro" id="IPR017900">
    <property type="entry name" value="4Fe4S_Fe_S_CS"/>
</dbReference>
<dbReference type="InterPro" id="IPR004017">
    <property type="entry name" value="Cys_rich_dom"/>
</dbReference>
<evidence type="ECO:0000256" key="5">
    <source>
        <dbReference type="ARBA" id="ARBA00022723"/>
    </source>
</evidence>
<feature type="transmembrane region" description="Helical" evidence="11">
    <location>
        <begin position="111"/>
        <end position="134"/>
    </location>
</feature>
<name>A0A1Z5HUB6_9FIRM</name>
<keyword evidence="4 11" id="KW-0812">Transmembrane</keyword>
<feature type="transmembrane region" description="Helical" evidence="11">
    <location>
        <begin position="154"/>
        <end position="173"/>
    </location>
</feature>
<comment type="subcellular location">
    <subcellularLocation>
        <location evidence="1">Cell membrane</location>
        <topology evidence="1">Multi-pass membrane protein</topology>
    </subcellularLocation>
</comment>
<sequence>MIPTREIYWNIEGHWLMYLLMLVAFAVFGYGVYQKSRYWRLGKQENRFDNIGERIKTVLVHAFGHKRILREAYPGIMHFAIFWGFVIFFLGTLVVALQADLGLEIYHGSLYLGLSFLLDIFGIAAIVGVLMALYRRYILKPERLDTNLDDGISLLLILAILVTGFILEGLRIAATGDPWAAYSPGGWALAAVFSGLATGVQSGLHKFFWWFHLLLAFGFIAYIPYSKLFHIITTPANQFFASLRPKGELDKLDLEDEEAESFGVEKLEDLTWKDLLDTEACTRCGRCQDNCPAYLTQKPLSPKQMIQDLKAHLYEKGRILLPQKQGVDSGAGETEAAVAGEAAGRQLIGEVIEEDAIWSCTTCRSCMEQCPALVEHVPKTIGLRRYLVLMESKFPSEVQLVFRNLENNANPWGVGWANRADWAKELGVKVLSENDSAEILYWVGCAGAFDDRNKKVAAAVVKLLQAAGVNFGILGTEEKCCGESARRIGNEYLYQMLAEENVEIMKNYGVKKIITHCPHCYNTLKNEYPQFGGDFEVVHHTEFIAQLLAAGKLRAGEADVTVTYHDSCYLGRYNDVYLAPRQVLQSIKGLRLVEMERNHERSFCCGAGGGRMWMEETLGSRINEMRTDEAIATGAEWVITNCPFCLTMLEDGLKAREKSENMKVMDIAELLVNLQN</sequence>
<dbReference type="PANTHER" id="PTHR43255">
    <property type="entry name" value="IRON-SULFUR-BINDING OXIDOREDUCTASE FADF-RELATED-RELATED"/>
    <property type="match status" value="1"/>
</dbReference>
<evidence type="ECO:0000256" key="7">
    <source>
        <dbReference type="ARBA" id="ARBA00023002"/>
    </source>
</evidence>
<dbReference type="SUPFAM" id="SSF103501">
    <property type="entry name" value="Respiratory nitrate reductase 1 gamma chain"/>
    <property type="match status" value="1"/>
</dbReference>
<dbReference type="Pfam" id="PF02665">
    <property type="entry name" value="Nitrate_red_gam"/>
    <property type="match status" value="1"/>
</dbReference>
<dbReference type="InterPro" id="IPR051460">
    <property type="entry name" value="HdrC_iron-sulfur_subunit"/>
</dbReference>
<dbReference type="Pfam" id="PF13183">
    <property type="entry name" value="Fer4_8"/>
    <property type="match status" value="1"/>
</dbReference>
<evidence type="ECO:0000256" key="3">
    <source>
        <dbReference type="ARBA" id="ARBA00022485"/>
    </source>
</evidence>
<dbReference type="Proteomes" id="UP000197032">
    <property type="component" value="Unassembled WGS sequence"/>
</dbReference>
<dbReference type="PANTHER" id="PTHR43255:SF1">
    <property type="entry name" value="IRON-SULFUR-BINDING OXIDOREDUCTASE FADF-RELATED"/>
    <property type="match status" value="1"/>
</dbReference>
<dbReference type="RefSeq" id="WP_238134272.1">
    <property type="nucleotide sequence ID" value="NZ_BDGJ01000116.1"/>
</dbReference>
<proteinExistence type="predicted"/>
<dbReference type="Gene3D" id="1.10.1060.10">
    <property type="entry name" value="Alpha-helical ferredoxin"/>
    <property type="match status" value="1"/>
</dbReference>
<keyword evidence="2" id="KW-1003">Cell membrane</keyword>
<feature type="transmembrane region" description="Helical" evidence="11">
    <location>
        <begin position="15"/>
        <end position="33"/>
    </location>
</feature>
<evidence type="ECO:0000256" key="4">
    <source>
        <dbReference type="ARBA" id="ARBA00022692"/>
    </source>
</evidence>
<evidence type="ECO:0000256" key="9">
    <source>
        <dbReference type="ARBA" id="ARBA00023014"/>
    </source>
</evidence>
<dbReference type="PROSITE" id="PS00198">
    <property type="entry name" value="4FE4S_FER_1"/>
    <property type="match status" value="2"/>
</dbReference>
<dbReference type="InterPro" id="IPR017896">
    <property type="entry name" value="4Fe4S_Fe-S-bd"/>
</dbReference>
<dbReference type="GO" id="GO:0051539">
    <property type="term" value="F:4 iron, 4 sulfur cluster binding"/>
    <property type="evidence" value="ECO:0007669"/>
    <property type="project" value="UniProtKB-KW"/>
</dbReference>
<keyword evidence="5" id="KW-0479">Metal-binding</keyword>
<keyword evidence="3" id="KW-0004">4Fe-4S</keyword>
<comment type="caution">
    <text evidence="13">The sequence shown here is derived from an EMBL/GenBank/DDBJ whole genome shotgun (WGS) entry which is preliminary data.</text>
</comment>
<dbReference type="InterPro" id="IPR023234">
    <property type="entry name" value="NarG-like_domain"/>
</dbReference>
<feature type="transmembrane region" description="Helical" evidence="11">
    <location>
        <begin position="207"/>
        <end position="225"/>
    </location>
</feature>
<feature type="domain" description="4Fe-4S ferredoxin-type" evidence="12">
    <location>
        <begin position="272"/>
        <end position="301"/>
    </location>
</feature>
<evidence type="ECO:0000256" key="1">
    <source>
        <dbReference type="ARBA" id="ARBA00004651"/>
    </source>
</evidence>
<accession>A0A1Z5HUB6</accession>
<dbReference type="PROSITE" id="PS51379">
    <property type="entry name" value="4FE4S_FER_2"/>
    <property type="match status" value="1"/>
</dbReference>
<organism evidence="13 14">
    <name type="scientific">Calderihabitans maritimus</name>
    <dbReference type="NCBI Taxonomy" id="1246530"/>
    <lineage>
        <taxon>Bacteria</taxon>
        <taxon>Bacillati</taxon>
        <taxon>Bacillota</taxon>
        <taxon>Clostridia</taxon>
        <taxon>Neomoorellales</taxon>
        <taxon>Calderihabitantaceae</taxon>
        <taxon>Calderihabitans</taxon>
    </lineage>
</organism>